<evidence type="ECO:0000256" key="3">
    <source>
        <dbReference type="ARBA" id="ARBA00022692"/>
    </source>
</evidence>
<dbReference type="Proteomes" id="UP000078572">
    <property type="component" value="Chromosome 1"/>
</dbReference>
<dbReference type="PANTHER" id="PTHR10266:SF3">
    <property type="entry name" value="CYTOCHROME C1, HEME PROTEIN, MITOCHONDRIAL"/>
    <property type="match status" value="1"/>
</dbReference>
<keyword evidence="3 9" id="KW-0812">Transmembrane</keyword>
<keyword evidence="10" id="KW-0732">Signal</keyword>
<dbReference type="PRINTS" id="PR00603">
    <property type="entry name" value="CYTOCHROMEC1"/>
</dbReference>
<dbReference type="SUPFAM" id="SSF46626">
    <property type="entry name" value="Cytochrome c"/>
    <property type="match status" value="1"/>
</dbReference>
<feature type="binding site" description="covalent" evidence="8">
    <location>
        <position position="55"/>
    </location>
    <ligand>
        <name>heme c</name>
        <dbReference type="ChEBI" id="CHEBI:61717"/>
    </ligand>
</feature>
<dbReference type="EMBL" id="CP016022">
    <property type="protein sequence ID" value="ANJ73789.1"/>
    <property type="molecule type" value="Genomic_DNA"/>
</dbReference>
<organism evidence="13 16">
    <name type="scientific">Ralstonia insidiosa</name>
    <dbReference type="NCBI Taxonomy" id="190721"/>
    <lineage>
        <taxon>Bacteria</taxon>
        <taxon>Pseudomonadati</taxon>
        <taxon>Pseudomonadota</taxon>
        <taxon>Betaproteobacteria</taxon>
        <taxon>Burkholderiales</taxon>
        <taxon>Burkholderiaceae</taxon>
        <taxon>Ralstonia</taxon>
    </lineage>
</organism>
<dbReference type="GO" id="GO:0009055">
    <property type="term" value="F:electron transfer activity"/>
    <property type="evidence" value="ECO:0007669"/>
    <property type="project" value="InterPro"/>
</dbReference>
<keyword evidence="4 8" id="KW-0479">Metal-binding</keyword>
<dbReference type="GO" id="GO:0046872">
    <property type="term" value="F:metal ion binding"/>
    <property type="evidence" value="ECO:0007669"/>
    <property type="project" value="UniProtKB-KW"/>
</dbReference>
<dbReference type="GeneID" id="61527437"/>
<dbReference type="OrthoDB" id="9798864at2"/>
<dbReference type="Proteomes" id="UP000077927">
    <property type="component" value="Chromosome 1"/>
</dbReference>
<evidence type="ECO:0000256" key="2">
    <source>
        <dbReference type="ARBA" id="ARBA00022617"/>
    </source>
</evidence>
<keyword evidence="16" id="KW-1185">Reference proteome</keyword>
<protein>
    <submittedName>
        <fullName evidence="12 13">Cytochrome C</fullName>
    </submittedName>
    <submittedName>
        <fullName evidence="14">Cytochrome c1</fullName>
    </submittedName>
</protein>
<reference evidence="12 15" key="1">
    <citation type="submission" date="2015-09" db="EMBL/GenBank/DDBJ databases">
        <authorList>
            <person name="Xu Y."/>
            <person name="Nagy A."/>
            <person name="Liu N.T."/>
            <person name="Nou X."/>
        </authorList>
    </citation>
    <scope>NUCLEOTIDE SEQUENCE [LARGE SCALE GENOMIC DNA]</scope>
    <source>
        <strain evidence="12 15">FC1138</strain>
    </source>
</reference>
<evidence type="ECO:0000256" key="7">
    <source>
        <dbReference type="ARBA" id="ARBA00023136"/>
    </source>
</evidence>
<evidence type="ECO:0000259" key="11">
    <source>
        <dbReference type="PROSITE" id="PS51007"/>
    </source>
</evidence>
<dbReference type="KEGG" id="rin:ACS15_3286"/>
<evidence type="ECO:0000256" key="8">
    <source>
        <dbReference type="PIRSR" id="PIRSR602326-1"/>
    </source>
</evidence>
<feature type="binding site" description="covalent" evidence="8">
    <location>
        <position position="56"/>
    </location>
    <ligand>
        <name>heme c</name>
        <dbReference type="ChEBI" id="CHEBI:61717"/>
    </ligand>
</feature>
<dbReference type="GO" id="GO:0016020">
    <property type="term" value="C:membrane"/>
    <property type="evidence" value="ECO:0007669"/>
    <property type="project" value="UniProtKB-SubCell"/>
</dbReference>
<evidence type="ECO:0000313" key="17">
    <source>
        <dbReference type="Proteomes" id="UP000575469"/>
    </source>
</evidence>
<feature type="binding site" description="covalent" evidence="8">
    <location>
        <position position="52"/>
    </location>
    <ligand>
        <name>heme c</name>
        <dbReference type="ChEBI" id="CHEBI:61717"/>
    </ligand>
</feature>
<comment type="cofactor">
    <cofactor evidence="8">
        <name>heme c</name>
        <dbReference type="ChEBI" id="CHEBI:61717"/>
    </cofactor>
    <text evidence="8">Binds 1 heme c group covalently per subunit.</text>
</comment>
<accession>A0A192A079</accession>
<dbReference type="RefSeq" id="WP_021197502.1">
    <property type="nucleotide sequence ID" value="NZ_CP012605.1"/>
</dbReference>
<dbReference type="PATRIC" id="fig|190721.6.peg.3253"/>
<evidence type="ECO:0000313" key="15">
    <source>
        <dbReference type="Proteomes" id="UP000077927"/>
    </source>
</evidence>
<dbReference type="PANTHER" id="PTHR10266">
    <property type="entry name" value="CYTOCHROME C1"/>
    <property type="match status" value="1"/>
</dbReference>
<reference evidence="13" key="3">
    <citation type="submission" date="2016-06" db="EMBL/GenBank/DDBJ databases">
        <authorList>
            <person name="Kjaerup R.B."/>
            <person name="Dalgaard T.S."/>
            <person name="Juul-Madsen H.R."/>
        </authorList>
    </citation>
    <scope>NUCLEOTIDE SEQUENCE [LARGE SCALE GENOMIC DNA]</scope>
    <source>
        <strain evidence="13">ATCC 49129</strain>
    </source>
</reference>
<dbReference type="AlphaFoldDB" id="A0A192A079"/>
<evidence type="ECO:0000313" key="13">
    <source>
        <dbReference type="EMBL" id="ANJ73789.1"/>
    </source>
</evidence>
<gene>
    <name evidence="13" type="ORF">A9Y76_15565</name>
    <name evidence="12" type="ORF">ACS15_3286</name>
    <name evidence="14" type="ORF">HGR00_11590</name>
</gene>
<dbReference type="InterPro" id="IPR009056">
    <property type="entry name" value="Cyt_c-like_dom"/>
</dbReference>
<proteinExistence type="predicted"/>
<feature type="signal peptide" evidence="10">
    <location>
        <begin position="1"/>
        <end position="21"/>
    </location>
</feature>
<keyword evidence="2 8" id="KW-0349">Heme</keyword>
<sequence>MKKLLAIFALAGLVFAAPVMANEGGVPLDSAPNQSSDTSALQRGAKLFVNYCLNCHGASAMRYNRLRDIGLSEEQIQKNLLFTSDKVGDLMHIAMSRDDAKKWFGAVPPDLSVIARARGSDWLYTYLRTFYRDDTRPTGWNNLVFDKVGMPHVLWELQGQQVPKYAEVKSEHGEVEKKLVGFELAVPGKMSKVEYDQAAADLVTYLDWMAEPAGNLRKRLGVWVLLFIGVFFVLAWRLNAAYWKDIK</sequence>
<feature type="domain" description="Cytochrome c" evidence="11">
    <location>
        <begin position="39"/>
        <end position="210"/>
    </location>
</feature>
<evidence type="ECO:0000256" key="5">
    <source>
        <dbReference type="ARBA" id="ARBA00022989"/>
    </source>
</evidence>
<dbReference type="InterPro" id="IPR002326">
    <property type="entry name" value="Cyt_c1"/>
</dbReference>
<comment type="subcellular location">
    <subcellularLocation>
        <location evidence="1">Membrane</location>
    </subcellularLocation>
</comment>
<keyword evidence="5 9" id="KW-1133">Transmembrane helix</keyword>
<evidence type="ECO:0000256" key="9">
    <source>
        <dbReference type="SAM" id="Phobius"/>
    </source>
</evidence>
<feature type="transmembrane region" description="Helical" evidence="9">
    <location>
        <begin position="220"/>
        <end position="238"/>
    </location>
</feature>
<dbReference type="PROSITE" id="PS51007">
    <property type="entry name" value="CYTC"/>
    <property type="match status" value="1"/>
</dbReference>
<reference evidence="14 17" key="4">
    <citation type="submission" date="2020-04" db="EMBL/GenBank/DDBJ databases">
        <title>Ralstonia insidiosa genome sequencing and assembly.</title>
        <authorList>
            <person name="Martins R.C.R."/>
            <person name="Perdigao-Neto L.V."/>
            <person name="Levin A.S.S."/>
            <person name="Costa S.F."/>
        </authorList>
    </citation>
    <scope>NUCLEOTIDE SEQUENCE [LARGE SCALE GENOMIC DNA]</scope>
    <source>
        <strain evidence="14 17">5047</strain>
    </source>
</reference>
<keyword evidence="7 9" id="KW-0472">Membrane</keyword>
<dbReference type="EMBL" id="CP012605">
    <property type="protein sequence ID" value="ANH72785.1"/>
    <property type="molecule type" value="Genomic_DNA"/>
</dbReference>
<dbReference type="STRING" id="190721.ACS15_3286"/>
<evidence type="ECO:0000256" key="6">
    <source>
        <dbReference type="ARBA" id="ARBA00023004"/>
    </source>
</evidence>
<keyword evidence="6 8" id="KW-0408">Iron</keyword>
<name>A0A192A079_9RALS</name>
<dbReference type="GO" id="GO:0020037">
    <property type="term" value="F:heme binding"/>
    <property type="evidence" value="ECO:0007669"/>
    <property type="project" value="InterPro"/>
</dbReference>
<evidence type="ECO:0000256" key="4">
    <source>
        <dbReference type="ARBA" id="ARBA00022723"/>
    </source>
</evidence>
<dbReference type="InterPro" id="IPR036909">
    <property type="entry name" value="Cyt_c-like_dom_sf"/>
</dbReference>
<reference evidence="16" key="2">
    <citation type="submission" date="2016-06" db="EMBL/GenBank/DDBJ databases">
        <authorList>
            <person name="Xu Y."/>
            <person name="Nagy A."/>
            <person name="Yan X."/>
            <person name="Kim S.W."/>
            <person name="Haley B."/>
            <person name="Liu N.T."/>
            <person name="Nou X."/>
        </authorList>
    </citation>
    <scope>NUCLEOTIDE SEQUENCE [LARGE SCALE GENOMIC DNA]</scope>
    <source>
        <strain evidence="16">ATCC 49129</strain>
    </source>
</reference>
<evidence type="ECO:0000313" key="14">
    <source>
        <dbReference type="EMBL" id="NMV38549.1"/>
    </source>
</evidence>
<evidence type="ECO:0000313" key="16">
    <source>
        <dbReference type="Proteomes" id="UP000078572"/>
    </source>
</evidence>
<dbReference type="Proteomes" id="UP000575469">
    <property type="component" value="Unassembled WGS sequence"/>
</dbReference>
<evidence type="ECO:0000313" key="12">
    <source>
        <dbReference type="EMBL" id="ANH72785.1"/>
    </source>
</evidence>
<dbReference type="EMBL" id="JABBZM010000009">
    <property type="protein sequence ID" value="NMV38549.1"/>
    <property type="molecule type" value="Genomic_DNA"/>
</dbReference>
<feature type="chain" id="PRO_5044553945" evidence="10">
    <location>
        <begin position="22"/>
        <end position="247"/>
    </location>
</feature>
<evidence type="ECO:0000256" key="10">
    <source>
        <dbReference type="SAM" id="SignalP"/>
    </source>
</evidence>
<evidence type="ECO:0000256" key="1">
    <source>
        <dbReference type="ARBA" id="ARBA00004370"/>
    </source>
</evidence>
<dbReference type="Gene3D" id="1.10.760.10">
    <property type="entry name" value="Cytochrome c-like domain"/>
    <property type="match status" value="1"/>
</dbReference>
<dbReference type="Pfam" id="PF02167">
    <property type="entry name" value="Cytochrom_C1"/>
    <property type="match status" value="1"/>
</dbReference>